<comment type="caution">
    <text evidence="2">The sequence shown here is derived from an EMBL/GenBank/DDBJ whole genome shotgun (WGS) entry which is preliminary data.</text>
</comment>
<evidence type="ECO:0000313" key="2">
    <source>
        <dbReference type="EMBL" id="EGF54992.1"/>
    </source>
</evidence>
<organism evidence="2 3">
    <name type="scientific">Bacteroides clarus YIT 12056</name>
    <dbReference type="NCBI Taxonomy" id="762984"/>
    <lineage>
        <taxon>Bacteria</taxon>
        <taxon>Pseudomonadati</taxon>
        <taxon>Bacteroidota</taxon>
        <taxon>Bacteroidia</taxon>
        <taxon>Bacteroidales</taxon>
        <taxon>Bacteroidaceae</taxon>
        <taxon>Bacteroides</taxon>
    </lineage>
</organism>
<dbReference type="Gene3D" id="3.40.50.360">
    <property type="match status" value="1"/>
</dbReference>
<protein>
    <submittedName>
        <fullName evidence="2">Flavodoxin</fullName>
    </submittedName>
</protein>
<reference evidence="2 3" key="1">
    <citation type="submission" date="2011-02" db="EMBL/GenBank/DDBJ databases">
        <authorList>
            <person name="Weinstock G."/>
            <person name="Sodergren E."/>
            <person name="Clifton S."/>
            <person name="Fulton L."/>
            <person name="Fulton B."/>
            <person name="Courtney L."/>
            <person name="Fronick C."/>
            <person name="Harrison M."/>
            <person name="Strong C."/>
            <person name="Farmer C."/>
            <person name="Delahaunty K."/>
            <person name="Markovic C."/>
            <person name="Hall O."/>
            <person name="Minx P."/>
            <person name="Tomlinson C."/>
            <person name="Mitreva M."/>
            <person name="Hou S."/>
            <person name="Chen J."/>
            <person name="Wollam A."/>
            <person name="Pepin K.H."/>
            <person name="Johnson M."/>
            <person name="Bhonagiri V."/>
            <person name="Zhang X."/>
            <person name="Suruliraj S."/>
            <person name="Warren W."/>
            <person name="Chinwalla A."/>
            <person name="Mardis E.R."/>
            <person name="Wilson R.K."/>
        </authorList>
    </citation>
    <scope>NUCLEOTIDE SEQUENCE [LARGE SCALE GENOMIC DNA]</scope>
    <source>
        <strain evidence="2 3">YIT 12056</strain>
    </source>
</reference>
<dbReference type="PANTHER" id="PTHR39201">
    <property type="entry name" value="EXPORTED PROTEIN-RELATED"/>
    <property type="match status" value="1"/>
</dbReference>
<feature type="domain" description="Flavodoxin-like" evidence="1">
    <location>
        <begin position="59"/>
        <end position="214"/>
    </location>
</feature>
<proteinExistence type="predicted"/>
<dbReference type="Proteomes" id="UP000010321">
    <property type="component" value="Unassembled WGS sequence"/>
</dbReference>
<dbReference type="Pfam" id="PF12682">
    <property type="entry name" value="Flavodoxin_4"/>
    <property type="match status" value="1"/>
</dbReference>
<gene>
    <name evidence="2" type="ORF">HMPREF9445_00221</name>
</gene>
<sequence length="214" mass="23493">MMGIIRCLGCPSWQVIGNIQNQNKMKQIILIIMSLLTFSCSSKAQKQTTDADTQSDKKILVAYFSCTGTTERVADAIAQAVSGKLYRITPAAAYTSADLNWNNKASRSSVEMADETSRPALGGETLNLQDYDVVFLGYPIWWDLCPRPVNTFLEKYDFSGKTIIPFATSGGSSITGSVKQLRKLYPKIEWQAGRLCNGSAKQAGDWAKQVANAE</sequence>
<dbReference type="EMBL" id="AFBM01000002">
    <property type="protein sequence ID" value="EGF54992.1"/>
    <property type="molecule type" value="Genomic_DNA"/>
</dbReference>
<dbReference type="NCBIfam" id="NF005501">
    <property type="entry name" value="PRK07116.1"/>
    <property type="match status" value="1"/>
</dbReference>
<dbReference type="PANTHER" id="PTHR39201:SF1">
    <property type="entry name" value="FLAVODOXIN-LIKE DOMAIN-CONTAINING PROTEIN"/>
    <property type="match status" value="1"/>
</dbReference>
<name>A0ABP2KVY1_9BACE</name>
<dbReference type="InterPro" id="IPR008254">
    <property type="entry name" value="Flavodoxin/NO_synth"/>
</dbReference>
<keyword evidence="3" id="KW-1185">Reference proteome</keyword>
<accession>A0ABP2KVY1</accession>
<evidence type="ECO:0000313" key="3">
    <source>
        <dbReference type="Proteomes" id="UP000010321"/>
    </source>
</evidence>
<dbReference type="InterPro" id="IPR029039">
    <property type="entry name" value="Flavoprotein-like_sf"/>
</dbReference>
<dbReference type="PROSITE" id="PS50902">
    <property type="entry name" value="FLAVODOXIN_LIKE"/>
    <property type="match status" value="1"/>
</dbReference>
<evidence type="ECO:0000259" key="1">
    <source>
        <dbReference type="PROSITE" id="PS50902"/>
    </source>
</evidence>
<dbReference type="SUPFAM" id="SSF52218">
    <property type="entry name" value="Flavoproteins"/>
    <property type="match status" value="1"/>
</dbReference>